<proteinExistence type="predicted"/>
<accession>A0ABS1IK31</accession>
<dbReference type="Proteomes" id="UP001296969">
    <property type="component" value="Unassembled WGS sequence"/>
</dbReference>
<comment type="caution">
    <text evidence="1">The sequence shown here is derived from an EMBL/GenBank/DDBJ whole genome shotgun (WGS) entry which is preliminary data.</text>
</comment>
<name>A0ABS1IK31_9GAMM</name>
<keyword evidence="2" id="KW-1185">Reference proteome</keyword>
<evidence type="ECO:0000313" key="1">
    <source>
        <dbReference type="EMBL" id="MBK5075187.1"/>
    </source>
</evidence>
<gene>
    <name evidence="1" type="ORF">I2493_19495</name>
</gene>
<evidence type="ECO:0000313" key="2">
    <source>
        <dbReference type="Proteomes" id="UP001296969"/>
    </source>
</evidence>
<organism evidence="1 2">
    <name type="scientific">Limnobaculum xujianqingii</name>
    <dbReference type="NCBI Taxonomy" id="2738837"/>
    <lineage>
        <taxon>Bacteria</taxon>
        <taxon>Pseudomonadati</taxon>
        <taxon>Pseudomonadota</taxon>
        <taxon>Gammaproteobacteria</taxon>
        <taxon>Enterobacterales</taxon>
        <taxon>Budviciaceae</taxon>
        <taxon>Limnobaculum</taxon>
    </lineage>
</organism>
<sequence>MITSVNTLVMRQPAPIPAMVFGTQFTLVQGIYIFASLPHPKVFALASHNGGRGLDC</sequence>
<protein>
    <submittedName>
        <fullName evidence="1">Uncharacterized protein</fullName>
    </submittedName>
</protein>
<reference evidence="1 2" key="1">
    <citation type="submission" date="2020-11" db="EMBL/GenBank/DDBJ databases">
        <title>Insectihabitans protaetiae gen. nov. sp. nov. and Insectihabitans allomyrinae sp. nov., isolated from larvae of Protaetia brevitarsis seulensis and Allomyrina dichotoma, respectively.</title>
        <authorList>
            <person name="Lee S.D."/>
            <person name="Byeon Y.-S."/>
            <person name="Kim S.-M."/>
            <person name="Yang H.L."/>
            <person name="Kim I.S."/>
        </authorList>
    </citation>
    <scope>NUCLEOTIDE SEQUENCE [LARGE SCALE GENOMIC DNA]</scope>
    <source>
        <strain evidence="1 2">CWB-B43</strain>
    </source>
</reference>
<dbReference type="EMBL" id="JADRCQ010000018">
    <property type="protein sequence ID" value="MBK5075187.1"/>
    <property type="molecule type" value="Genomic_DNA"/>
</dbReference>